<dbReference type="GeneID" id="19111957"/>
<feature type="compositionally biased region" description="Low complexity" evidence="1">
    <location>
        <begin position="89"/>
        <end position="102"/>
    </location>
</feature>
<feature type="compositionally biased region" description="Pro residues" evidence="1">
    <location>
        <begin position="103"/>
        <end position="118"/>
    </location>
</feature>
<evidence type="ECO:0000313" key="3">
    <source>
        <dbReference type="Proteomes" id="UP000011761"/>
    </source>
</evidence>
<protein>
    <submittedName>
        <fullName evidence="2">Uncharacterized protein</fullName>
    </submittedName>
</protein>
<name>M2MHZ8_BAUPA</name>
<feature type="compositionally biased region" description="Polar residues" evidence="1">
    <location>
        <begin position="139"/>
        <end position="151"/>
    </location>
</feature>
<dbReference type="AlphaFoldDB" id="M2MHZ8"/>
<evidence type="ECO:0000313" key="2">
    <source>
        <dbReference type="EMBL" id="EMC90888.1"/>
    </source>
</evidence>
<proteinExistence type="predicted"/>
<dbReference type="KEGG" id="bcom:BAUCODRAFT_330923"/>
<sequence>MVSVGLRCTVCADSFRPYQPTNTARVVKHPRAWDKASEQISFSDVGNKSNIPEPLPPRFPKPPTFEHPLSPPSSMSSSPSPSLPPIPPTSATSPISPISSSAPPAPPSPSSPPAPSPHPLHMSHPSAASPCSAHHVQHKSLSPKPTQLNSHASQPRTFIYVHCWCFTRRQRRRRAPVTRSACAPTASRFTLQA</sequence>
<organism evidence="2 3">
    <name type="scientific">Baudoinia panamericana (strain UAMH 10762)</name>
    <name type="common">Angels' share fungus</name>
    <name type="synonym">Baudoinia compniacensis (strain UAMH 10762)</name>
    <dbReference type="NCBI Taxonomy" id="717646"/>
    <lineage>
        <taxon>Eukaryota</taxon>
        <taxon>Fungi</taxon>
        <taxon>Dikarya</taxon>
        <taxon>Ascomycota</taxon>
        <taxon>Pezizomycotina</taxon>
        <taxon>Dothideomycetes</taxon>
        <taxon>Dothideomycetidae</taxon>
        <taxon>Mycosphaerellales</taxon>
        <taxon>Teratosphaeriaceae</taxon>
        <taxon>Baudoinia</taxon>
    </lineage>
</organism>
<dbReference type="RefSeq" id="XP_007681833.1">
    <property type="nucleotide sequence ID" value="XM_007683643.1"/>
</dbReference>
<accession>M2MHZ8</accession>
<feature type="compositionally biased region" description="Polar residues" evidence="1">
    <location>
        <begin position="38"/>
        <end position="50"/>
    </location>
</feature>
<feature type="region of interest" description="Disordered" evidence="1">
    <location>
        <begin position="38"/>
        <end position="151"/>
    </location>
</feature>
<dbReference type="Proteomes" id="UP000011761">
    <property type="component" value="Unassembled WGS sequence"/>
</dbReference>
<feature type="compositionally biased region" description="Pro residues" evidence="1">
    <location>
        <begin position="53"/>
        <end position="71"/>
    </location>
</feature>
<feature type="compositionally biased region" description="Low complexity" evidence="1">
    <location>
        <begin position="119"/>
        <end position="134"/>
    </location>
</feature>
<keyword evidence="3" id="KW-1185">Reference proteome</keyword>
<reference evidence="2 3" key="1">
    <citation type="journal article" date="2012" name="PLoS Pathog.">
        <title>Diverse lifestyles and strategies of plant pathogenesis encoded in the genomes of eighteen Dothideomycetes fungi.</title>
        <authorList>
            <person name="Ohm R.A."/>
            <person name="Feau N."/>
            <person name="Henrissat B."/>
            <person name="Schoch C.L."/>
            <person name="Horwitz B.A."/>
            <person name="Barry K.W."/>
            <person name="Condon B.J."/>
            <person name="Copeland A.C."/>
            <person name="Dhillon B."/>
            <person name="Glaser F."/>
            <person name="Hesse C.N."/>
            <person name="Kosti I."/>
            <person name="LaButti K."/>
            <person name="Lindquist E.A."/>
            <person name="Lucas S."/>
            <person name="Salamov A.A."/>
            <person name="Bradshaw R.E."/>
            <person name="Ciuffetti L."/>
            <person name="Hamelin R.C."/>
            <person name="Kema G.H.J."/>
            <person name="Lawrence C."/>
            <person name="Scott J.A."/>
            <person name="Spatafora J.W."/>
            <person name="Turgeon B.G."/>
            <person name="de Wit P.J.G.M."/>
            <person name="Zhong S."/>
            <person name="Goodwin S.B."/>
            <person name="Grigoriev I.V."/>
        </authorList>
    </citation>
    <scope>NUCLEOTIDE SEQUENCE [LARGE SCALE GENOMIC DNA]</scope>
    <source>
        <strain evidence="2 3">UAMH 10762</strain>
    </source>
</reference>
<dbReference type="HOGENOM" id="CLU_1408504_0_0_1"/>
<dbReference type="EMBL" id="KB445565">
    <property type="protein sequence ID" value="EMC90888.1"/>
    <property type="molecule type" value="Genomic_DNA"/>
</dbReference>
<evidence type="ECO:0000256" key="1">
    <source>
        <dbReference type="SAM" id="MobiDB-lite"/>
    </source>
</evidence>
<gene>
    <name evidence="2" type="ORF">BAUCODRAFT_330923</name>
</gene>